<evidence type="ECO:0000313" key="21">
    <source>
        <dbReference type="Proteomes" id="UP000249135"/>
    </source>
</evidence>
<dbReference type="Gene3D" id="3.40.50.300">
    <property type="entry name" value="P-loop containing nucleotide triphosphate hydrolases"/>
    <property type="match status" value="1"/>
</dbReference>
<dbReference type="InterPro" id="IPR027417">
    <property type="entry name" value="P-loop_NTPase"/>
</dbReference>
<evidence type="ECO:0000256" key="7">
    <source>
        <dbReference type="ARBA" id="ARBA00022737"/>
    </source>
</evidence>
<organism evidence="20 21">
    <name type="scientific">Variovorax paradoxus</name>
    <dbReference type="NCBI Taxonomy" id="34073"/>
    <lineage>
        <taxon>Bacteria</taxon>
        <taxon>Pseudomonadati</taxon>
        <taxon>Pseudomonadota</taxon>
        <taxon>Betaproteobacteria</taxon>
        <taxon>Burkholderiales</taxon>
        <taxon>Comamonadaceae</taxon>
        <taxon>Variovorax</taxon>
    </lineage>
</organism>
<accession>A0A2W5QH98</accession>
<comment type="function">
    <text evidence="13">Part of the ABC transporter complex GsiABCD involved in glutathione import. Responsible for energy coupling to the transport system.</text>
</comment>
<dbReference type="FunFam" id="3.40.50.300:FF:000016">
    <property type="entry name" value="Oligopeptide ABC transporter ATP-binding component"/>
    <property type="match status" value="1"/>
</dbReference>
<evidence type="ECO:0000256" key="9">
    <source>
        <dbReference type="ARBA" id="ARBA00022801"/>
    </source>
</evidence>
<dbReference type="GO" id="GO:0005524">
    <property type="term" value="F:ATP binding"/>
    <property type="evidence" value="ECO:0007669"/>
    <property type="project" value="UniProtKB-KW"/>
</dbReference>
<dbReference type="PANTHER" id="PTHR43776">
    <property type="entry name" value="TRANSPORT ATP-BINDING PROTEIN"/>
    <property type="match status" value="1"/>
</dbReference>
<dbReference type="EMBL" id="QFPP01000046">
    <property type="protein sequence ID" value="PZQ76678.1"/>
    <property type="molecule type" value="Genomic_DNA"/>
</dbReference>
<dbReference type="GO" id="GO:0016887">
    <property type="term" value="F:ATP hydrolysis activity"/>
    <property type="evidence" value="ECO:0007669"/>
    <property type="project" value="InterPro"/>
</dbReference>
<evidence type="ECO:0000256" key="18">
    <source>
        <dbReference type="SAM" id="MobiDB-lite"/>
    </source>
</evidence>
<comment type="subcellular location">
    <subcellularLocation>
        <location evidence="2">Cell inner membrane</location>
    </subcellularLocation>
    <subcellularLocation>
        <location evidence="1">Membrane</location>
        <topology evidence="1">Peripheral membrane protein</topology>
    </subcellularLocation>
</comment>
<keyword evidence="10 20" id="KW-0067">ATP-binding</keyword>
<evidence type="ECO:0000256" key="8">
    <source>
        <dbReference type="ARBA" id="ARBA00022741"/>
    </source>
</evidence>
<dbReference type="PROSITE" id="PS50893">
    <property type="entry name" value="ABC_TRANSPORTER_2"/>
    <property type="match status" value="1"/>
</dbReference>
<dbReference type="SUPFAM" id="SSF52540">
    <property type="entry name" value="P-loop containing nucleoside triphosphate hydrolases"/>
    <property type="match status" value="1"/>
</dbReference>
<name>A0A2W5QH98_VARPD</name>
<dbReference type="AlphaFoldDB" id="A0A2W5QH98"/>
<dbReference type="NCBIfam" id="TIGR01727">
    <property type="entry name" value="oligo_HPY"/>
    <property type="match status" value="1"/>
</dbReference>
<evidence type="ECO:0000256" key="2">
    <source>
        <dbReference type="ARBA" id="ARBA00004533"/>
    </source>
</evidence>
<evidence type="ECO:0000313" key="20">
    <source>
        <dbReference type="EMBL" id="PZQ76678.1"/>
    </source>
</evidence>
<comment type="catalytic activity">
    <reaction evidence="17">
        <text>glutathione(out) + ATP + H2O = glutathione(in) + ADP + phosphate + H(+)</text>
        <dbReference type="Rhea" id="RHEA:29791"/>
        <dbReference type="ChEBI" id="CHEBI:15377"/>
        <dbReference type="ChEBI" id="CHEBI:15378"/>
        <dbReference type="ChEBI" id="CHEBI:30616"/>
        <dbReference type="ChEBI" id="CHEBI:43474"/>
        <dbReference type="ChEBI" id="CHEBI:57925"/>
        <dbReference type="ChEBI" id="CHEBI:456216"/>
        <dbReference type="EC" id="7.4.2.10"/>
    </reaction>
</comment>
<evidence type="ECO:0000259" key="19">
    <source>
        <dbReference type="PROSITE" id="PS50893"/>
    </source>
</evidence>
<dbReference type="Proteomes" id="UP000249135">
    <property type="component" value="Unassembled WGS sequence"/>
</dbReference>
<protein>
    <recommendedName>
        <fullName evidence="16">Glutathione import ATP-binding protein GsiA</fullName>
        <ecNumber evidence="15">7.4.2.10</ecNumber>
    </recommendedName>
</protein>
<dbReference type="CDD" id="cd03257">
    <property type="entry name" value="ABC_NikE_OppD_transporters"/>
    <property type="match status" value="1"/>
</dbReference>
<dbReference type="SMART" id="SM00382">
    <property type="entry name" value="AAA"/>
    <property type="match status" value="1"/>
</dbReference>
<keyword evidence="5" id="KW-1003">Cell membrane</keyword>
<dbReference type="InterPro" id="IPR003593">
    <property type="entry name" value="AAA+_ATPase"/>
</dbReference>
<keyword evidence="7" id="KW-0677">Repeat</keyword>
<evidence type="ECO:0000256" key="10">
    <source>
        <dbReference type="ARBA" id="ARBA00022840"/>
    </source>
</evidence>
<evidence type="ECO:0000256" key="6">
    <source>
        <dbReference type="ARBA" id="ARBA00022519"/>
    </source>
</evidence>
<feature type="domain" description="ABC transporter" evidence="19">
    <location>
        <begin position="30"/>
        <end position="271"/>
    </location>
</feature>
<dbReference type="GO" id="GO:0015833">
    <property type="term" value="P:peptide transport"/>
    <property type="evidence" value="ECO:0007669"/>
    <property type="project" value="InterPro"/>
</dbReference>
<feature type="region of interest" description="Disordered" evidence="18">
    <location>
        <begin position="274"/>
        <end position="297"/>
    </location>
</feature>
<feature type="region of interest" description="Disordered" evidence="18">
    <location>
        <begin position="1"/>
        <end position="24"/>
    </location>
</feature>
<evidence type="ECO:0000256" key="11">
    <source>
        <dbReference type="ARBA" id="ARBA00022967"/>
    </source>
</evidence>
<evidence type="ECO:0000256" key="13">
    <source>
        <dbReference type="ARBA" id="ARBA00037530"/>
    </source>
</evidence>
<evidence type="ECO:0000256" key="15">
    <source>
        <dbReference type="ARBA" id="ARBA00039050"/>
    </source>
</evidence>
<evidence type="ECO:0000256" key="16">
    <source>
        <dbReference type="ARBA" id="ARBA00041187"/>
    </source>
</evidence>
<keyword evidence="12" id="KW-0472">Membrane</keyword>
<gene>
    <name evidence="20" type="ORF">DI563_06410</name>
</gene>
<keyword evidence="4" id="KW-0813">Transport</keyword>
<dbReference type="InterPro" id="IPR013563">
    <property type="entry name" value="Oligopep_ABC_C"/>
</dbReference>
<evidence type="ECO:0000256" key="4">
    <source>
        <dbReference type="ARBA" id="ARBA00022448"/>
    </source>
</evidence>
<dbReference type="InterPro" id="IPR003439">
    <property type="entry name" value="ABC_transporter-like_ATP-bd"/>
</dbReference>
<dbReference type="EC" id="7.4.2.10" evidence="15"/>
<dbReference type="Pfam" id="PF08352">
    <property type="entry name" value="oligo_HPY"/>
    <property type="match status" value="1"/>
</dbReference>
<keyword evidence="11" id="KW-1278">Translocase</keyword>
<keyword evidence="9" id="KW-0378">Hydrolase</keyword>
<evidence type="ECO:0000256" key="1">
    <source>
        <dbReference type="ARBA" id="ARBA00004170"/>
    </source>
</evidence>
<dbReference type="PROSITE" id="PS00211">
    <property type="entry name" value="ABC_TRANSPORTER_1"/>
    <property type="match status" value="1"/>
</dbReference>
<evidence type="ECO:0000256" key="14">
    <source>
        <dbReference type="ARBA" id="ARBA00038416"/>
    </source>
</evidence>
<keyword evidence="8" id="KW-0547">Nucleotide-binding</keyword>
<dbReference type="GO" id="GO:0055085">
    <property type="term" value="P:transmembrane transport"/>
    <property type="evidence" value="ECO:0007669"/>
    <property type="project" value="UniProtKB-ARBA"/>
</dbReference>
<comment type="similarity">
    <text evidence="14">Belongs to the ABC transporter superfamily. Glutathione importer (TC 3.A.1.5.11) family.</text>
</comment>
<evidence type="ECO:0000256" key="3">
    <source>
        <dbReference type="ARBA" id="ARBA00011469"/>
    </source>
</evidence>
<proteinExistence type="inferred from homology"/>
<dbReference type="PANTHER" id="PTHR43776:SF15">
    <property type="entry name" value="GLUTATHIONE IMPORT ATP-BINDING PROTEIN GSIA"/>
    <property type="match status" value="1"/>
</dbReference>
<dbReference type="GO" id="GO:0005886">
    <property type="term" value="C:plasma membrane"/>
    <property type="evidence" value="ECO:0007669"/>
    <property type="project" value="UniProtKB-SubCell"/>
</dbReference>
<comment type="subunit">
    <text evidence="3">The complex is composed of two ATP-binding proteins (GsiA), two transmembrane proteins (GsiC and GsiD) and a solute-binding protein (GsiB).</text>
</comment>
<dbReference type="InterPro" id="IPR050319">
    <property type="entry name" value="ABC_transp_ATP-bind"/>
</dbReference>
<sequence length="370" mass="40120">MKVVTFHQGTTPVQPDARDRGGPGQPLFIVRKLNKRFSLRGTRQQVKAVSDVSFDLIKGETLGVVGESGCGKSTLGRLLLRLVEPTSGEVIFDGEAVGHDISVRQMRQQAQMVFQDSFGSLNPRLSVVESVAFGPIAQGLGKAQARAIAWEALRNVDLDPGEYGHRFPHELSGGQKQRANIARSLALRPRMLVLDESVSALDKTVAARVLRLLARLKRELSLTYMFISHDLDVVRHVSDRVMVMYLGRIVELGTAQAIFQSPRHPYTQGLLRARPTADPRRRTLSAPIDGEPPDPVDPPPGCAFHTRCPHLEAVCRAGVPELTDGEHRVACFMFAANSGHSLAPKLPPIVSLVRPPAGKGAAVAGAEVAS</sequence>
<evidence type="ECO:0000256" key="12">
    <source>
        <dbReference type="ARBA" id="ARBA00023136"/>
    </source>
</evidence>
<evidence type="ECO:0000256" key="17">
    <source>
        <dbReference type="ARBA" id="ARBA00047640"/>
    </source>
</evidence>
<dbReference type="Pfam" id="PF00005">
    <property type="entry name" value="ABC_tran"/>
    <property type="match status" value="1"/>
</dbReference>
<keyword evidence="6" id="KW-0997">Cell inner membrane</keyword>
<comment type="caution">
    <text evidence="20">The sequence shown here is derived from an EMBL/GenBank/DDBJ whole genome shotgun (WGS) entry which is preliminary data.</text>
</comment>
<reference evidence="20 21" key="1">
    <citation type="submission" date="2017-08" db="EMBL/GenBank/DDBJ databases">
        <title>Infants hospitalized years apart are colonized by the same room-sourced microbial strains.</title>
        <authorList>
            <person name="Brooks B."/>
            <person name="Olm M.R."/>
            <person name="Firek B.A."/>
            <person name="Baker R."/>
            <person name="Thomas B.C."/>
            <person name="Morowitz M.J."/>
            <person name="Banfield J.F."/>
        </authorList>
    </citation>
    <scope>NUCLEOTIDE SEQUENCE [LARGE SCALE GENOMIC DNA]</scope>
    <source>
        <strain evidence="20">S2_005_003_R2_41</strain>
    </source>
</reference>
<dbReference type="InterPro" id="IPR017871">
    <property type="entry name" value="ABC_transporter-like_CS"/>
</dbReference>
<evidence type="ECO:0000256" key="5">
    <source>
        <dbReference type="ARBA" id="ARBA00022475"/>
    </source>
</evidence>